<keyword evidence="6" id="KW-0269">Exonuclease</keyword>
<dbReference type="InterPro" id="IPR011604">
    <property type="entry name" value="PDDEXK-like_dom_sf"/>
</dbReference>
<feature type="domain" description="PD-(D/E)XK endonuclease-like" evidence="11">
    <location>
        <begin position="812"/>
        <end position="1122"/>
    </location>
</feature>
<evidence type="ECO:0000256" key="4">
    <source>
        <dbReference type="ARBA" id="ARBA00022801"/>
    </source>
</evidence>
<feature type="region of interest" description="Disordered" evidence="10">
    <location>
        <begin position="270"/>
        <end position="319"/>
    </location>
</feature>
<sequence>MKVTTLIGELASHEAIIERARQAVARQDFDLVVIFPTLSLLNAVQDEIINQPGVTGFGGVRFLLMEGFVEEISQRFGFNARRPTELEKELLIAGVFQVLDSAGQLDELNRVPFAAGYRAAILAGIAEWKRSGLTPELFMEWSAGRGAKLEQLALLYLTYQELLRQRGLVEDDLILEALEQLRSEAAGPSSRMPLLLYGFTDLTPLQTDMLKALDLWFDCEAMIDPTGVPEFQQVAARHFAMKLKPSPSLPPHGPGARMAPGQAAMDGITHSPGARTAPGEAAKDGITRSPGARTAPGEAAKDGITRSPGARTAPGQAAMDGITRSPVLAELQYSFWRGEPRPLPHPPSDDSVRLLQTAGWSRQARAIAREICHGLEAGLYATDDFLIIAPQPQQFLKAAGPVFREYHLALAGAALTARELPGVSQFLQSLTALAEDWQWPDLAILIRQWHAGKPAAAGDRLVAWLGESYGAISGREQWLKLLNDEELVETARQEELDLERLAAGLRRLAEYPREASLRAYLELTRQWFHSAEAWGGQSFEDDPELLRQQLLNYQAMQTVTGTIDEILGFLPGAATQILTVREYRRFFEEYLLAAEVPEPRSFRPQVRVIPPREARGLRAKVVFITGLEQGSFPRIYINDWKLTPAERRELKTLGVDLETGDQYQIQERMAFYWSLSAAKERLYLVFRDQDDEGQPLNRSLFLETVLEWLPDLEQRAVRLGLAPEIQSSFGQCRSRSEESLRLAQCLHSDVRSLPEEELAFCRMLLDSASYRRLTQAMQRRWNRGADGPPDGVSSFMNDLAAHFGADYCFGITALEDYRNCPYRFFLKHLLRIKPLLQPRLIPENLDLGNLYHEVLRQFWLRYRDERLNEERFESYLQVLEESFAAQFGVWQEKAANRIAGTVLLIQRAQAQRTLRQWLGAELQWAERTGHRFRPRLLEFAFGQAGAACDALLDRLPSGPPGPGGGHGAAAAARPFRLEWEAGDARIAGRIDRVDADSAGHFIVYDYKLGSGPSAGDLLDQRRIQIPVYLLALEQLVFGSDTAVGGSYLGLRNPSRIRGGIWRERRLGLSWRGQGLLADPDWEEWLAQVKNELAATIDAIRSGRFQLTAADCPSYCEYRICCRRQEWEGELTDAASAQ</sequence>
<reference evidence="12 13" key="1">
    <citation type="submission" date="2019-03" db="EMBL/GenBank/DDBJ databases">
        <title>Genomic Encyclopedia of Type Strains, Phase IV (KMG-IV): sequencing the most valuable type-strain genomes for metagenomic binning, comparative biology and taxonomic classification.</title>
        <authorList>
            <person name="Goeker M."/>
        </authorList>
    </citation>
    <scope>NUCLEOTIDE SEQUENCE [LARGE SCALE GENOMIC DNA]</scope>
    <source>
        <strain evidence="12 13">LX-B</strain>
    </source>
</reference>
<evidence type="ECO:0000256" key="3">
    <source>
        <dbReference type="ARBA" id="ARBA00022763"/>
    </source>
</evidence>
<keyword evidence="7" id="KW-0067">ATP-binding</keyword>
<organism evidence="12 13">
    <name type="scientific">Hydrogenispora ethanolica</name>
    <dbReference type="NCBI Taxonomy" id="1082276"/>
    <lineage>
        <taxon>Bacteria</taxon>
        <taxon>Bacillati</taxon>
        <taxon>Bacillota</taxon>
        <taxon>Hydrogenispora</taxon>
    </lineage>
</organism>
<evidence type="ECO:0000256" key="7">
    <source>
        <dbReference type="ARBA" id="ARBA00022840"/>
    </source>
</evidence>
<dbReference type="GO" id="GO:0005524">
    <property type="term" value="F:ATP binding"/>
    <property type="evidence" value="ECO:0007669"/>
    <property type="project" value="UniProtKB-KW"/>
</dbReference>
<keyword evidence="3" id="KW-0227">DNA damage</keyword>
<comment type="caution">
    <text evidence="12">The sequence shown here is derived from an EMBL/GenBank/DDBJ whole genome shotgun (WGS) entry which is preliminary data.</text>
</comment>
<keyword evidence="2" id="KW-0547">Nucleotide-binding</keyword>
<dbReference type="EMBL" id="SLUN01000025">
    <property type="protein sequence ID" value="TCL62416.1"/>
    <property type="molecule type" value="Genomic_DNA"/>
</dbReference>
<evidence type="ECO:0000256" key="6">
    <source>
        <dbReference type="ARBA" id="ARBA00022839"/>
    </source>
</evidence>
<keyword evidence="5 12" id="KW-0347">Helicase</keyword>
<dbReference type="Proteomes" id="UP000295008">
    <property type="component" value="Unassembled WGS sequence"/>
</dbReference>
<dbReference type="Gene3D" id="3.40.50.300">
    <property type="entry name" value="P-loop containing nucleotide triphosphate hydrolases"/>
    <property type="match status" value="1"/>
</dbReference>
<evidence type="ECO:0000313" key="12">
    <source>
        <dbReference type="EMBL" id="TCL62416.1"/>
    </source>
</evidence>
<dbReference type="InterPro" id="IPR038726">
    <property type="entry name" value="PDDEXK_AddAB-type"/>
</dbReference>
<protein>
    <submittedName>
        <fullName evidence="12">ATP-dependent helicase/DNAse subunit B</fullName>
    </submittedName>
</protein>
<evidence type="ECO:0000256" key="5">
    <source>
        <dbReference type="ARBA" id="ARBA00022806"/>
    </source>
</evidence>
<dbReference type="GO" id="GO:0006310">
    <property type="term" value="P:DNA recombination"/>
    <property type="evidence" value="ECO:0007669"/>
    <property type="project" value="TreeGrafter"/>
</dbReference>
<dbReference type="PANTHER" id="PTHR30591:SF1">
    <property type="entry name" value="RECBCD ENZYME SUBUNIT RECC"/>
    <property type="match status" value="1"/>
</dbReference>
<keyword evidence="4" id="KW-0378">Hydrolase</keyword>
<proteinExistence type="predicted"/>
<dbReference type="GO" id="GO:0004527">
    <property type="term" value="F:exonuclease activity"/>
    <property type="evidence" value="ECO:0007669"/>
    <property type="project" value="UniProtKB-KW"/>
</dbReference>
<dbReference type="Gene3D" id="3.90.320.10">
    <property type="match status" value="1"/>
</dbReference>
<keyword evidence="1" id="KW-0540">Nuclease</keyword>
<evidence type="ECO:0000256" key="8">
    <source>
        <dbReference type="ARBA" id="ARBA00023125"/>
    </source>
</evidence>
<evidence type="ECO:0000256" key="9">
    <source>
        <dbReference type="ARBA" id="ARBA00023204"/>
    </source>
</evidence>
<evidence type="ECO:0000256" key="2">
    <source>
        <dbReference type="ARBA" id="ARBA00022741"/>
    </source>
</evidence>
<keyword evidence="13" id="KW-1185">Reference proteome</keyword>
<dbReference type="AlphaFoldDB" id="A0A4R1R9Q0"/>
<dbReference type="SUPFAM" id="SSF52540">
    <property type="entry name" value="P-loop containing nucleoside triphosphate hydrolases"/>
    <property type="match status" value="1"/>
</dbReference>
<keyword evidence="9" id="KW-0234">DNA repair</keyword>
<name>A0A4R1R9Q0_HYDET</name>
<keyword evidence="8" id="KW-0238">DNA-binding</keyword>
<dbReference type="GO" id="GO:0003677">
    <property type="term" value="F:DNA binding"/>
    <property type="evidence" value="ECO:0007669"/>
    <property type="project" value="UniProtKB-KW"/>
</dbReference>
<gene>
    <name evidence="12" type="ORF">EDC14_102535</name>
</gene>
<dbReference type="GO" id="GO:0004386">
    <property type="term" value="F:helicase activity"/>
    <property type="evidence" value="ECO:0007669"/>
    <property type="project" value="UniProtKB-KW"/>
</dbReference>
<dbReference type="PANTHER" id="PTHR30591">
    <property type="entry name" value="RECBCD ENZYME SUBUNIT RECC"/>
    <property type="match status" value="1"/>
</dbReference>
<evidence type="ECO:0000313" key="13">
    <source>
        <dbReference type="Proteomes" id="UP000295008"/>
    </source>
</evidence>
<evidence type="ECO:0000256" key="1">
    <source>
        <dbReference type="ARBA" id="ARBA00022722"/>
    </source>
</evidence>
<dbReference type="RefSeq" id="WP_165908116.1">
    <property type="nucleotide sequence ID" value="NZ_SLUN01000025.1"/>
</dbReference>
<dbReference type="GO" id="GO:0006281">
    <property type="term" value="P:DNA repair"/>
    <property type="evidence" value="ECO:0007669"/>
    <property type="project" value="UniProtKB-KW"/>
</dbReference>
<accession>A0A4R1R9Q0</accession>
<evidence type="ECO:0000259" key="11">
    <source>
        <dbReference type="Pfam" id="PF12705"/>
    </source>
</evidence>
<dbReference type="Pfam" id="PF12705">
    <property type="entry name" value="PDDEXK_1"/>
    <property type="match status" value="1"/>
</dbReference>
<dbReference type="InterPro" id="IPR027417">
    <property type="entry name" value="P-loop_NTPase"/>
</dbReference>
<evidence type="ECO:0000256" key="10">
    <source>
        <dbReference type="SAM" id="MobiDB-lite"/>
    </source>
</evidence>